<keyword evidence="1" id="KW-1133">Transmembrane helix</keyword>
<accession>A0A3M7QKU9</accession>
<dbReference type="Proteomes" id="UP000276133">
    <property type="component" value="Unassembled WGS sequence"/>
</dbReference>
<keyword evidence="1" id="KW-0472">Membrane</keyword>
<evidence type="ECO:0000313" key="2">
    <source>
        <dbReference type="EMBL" id="RNA11734.1"/>
    </source>
</evidence>
<organism evidence="2 3">
    <name type="scientific">Brachionus plicatilis</name>
    <name type="common">Marine rotifer</name>
    <name type="synonym">Brachionus muelleri</name>
    <dbReference type="NCBI Taxonomy" id="10195"/>
    <lineage>
        <taxon>Eukaryota</taxon>
        <taxon>Metazoa</taxon>
        <taxon>Spiralia</taxon>
        <taxon>Gnathifera</taxon>
        <taxon>Rotifera</taxon>
        <taxon>Eurotatoria</taxon>
        <taxon>Monogononta</taxon>
        <taxon>Pseudotrocha</taxon>
        <taxon>Ploima</taxon>
        <taxon>Brachionidae</taxon>
        <taxon>Brachionus</taxon>
    </lineage>
</organism>
<name>A0A3M7QKU9_BRAPC</name>
<evidence type="ECO:0000313" key="3">
    <source>
        <dbReference type="Proteomes" id="UP000276133"/>
    </source>
</evidence>
<gene>
    <name evidence="2" type="ORF">BpHYR1_037813</name>
</gene>
<sequence>MKRDGGAAAQRVTPGVLGHTERGRVRLPNVLFVVKGRVEADAELSDEVAHRLFVVGRLRLLHLGQKLAGLRFGDGAQVVDHVLAGHADARVRYVQHAVVFVRFDADGELVVVAERVFIGQGHEAEFVERVRRVRYELAQKYLLVFVQRVDDQLHHAVDLGHELLLLGLVAQLLQLGHAQPVQLDLLLLALHHFVVGARALPALAQVRVHSRRLIALLLLHFYVIFGVHAPMVKQRKATSSNELSSFIFVRLRNSVS</sequence>
<dbReference type="EMBL" id="REGN01005873">
    <property type="protein sequence ID" value="RNA11734.1"/>
    <property type="molecule type" value="Genomic_DNA"/>
</dbReference>
<feature type="transmembrane region" description="Helical" evidence="1">
    <location>
        <begin position="213"/>
        <end position="232"/>
    </location>
</feature>
<keyword evidence="1" id="KW-0812">Transmembrane</keyword>
<protein>
    <submittedName>
        <fullName evidence="2">Uncharacterized protein</fullName>
    </submittedName>
</protein>
<keyword evidence="3" id="KW-1185">Reference proteome</keyword>
<evidence type="ECO:0000256" key="1">
    <source>
        <dbReference type="SAM" id="Phobius"/>
    </source>
</evidence>
<reference evidence="2 3" key="1">
    <citation type="journal article" date="2018" name="Sci. Rep.">
        <title>Genomic signatures of local adaptation to the degree of environmental predictability in rotifers.</title>
        <authorList>
            <person name="Franch-Gras L."/>
            <person name="Hahn C."/>
            <person name="Garcia-Roger E.M."/>
            <person name="Carmona M.J."/>
            <person name="Serra M."/>
            <person name="Gomez A."/>
        </authorList>
    </citation>
    <scope>NUCLEOTIDE SEQUENCE [LARGE SCALE GENOMIC DNA]</scope>
    <source>
        <strain evidence="2">HYR1</strain>
    </source>
</reference>
<dbReference type="AlphaFoldDB" id="A0A3M7QKU9"/>
<proteinExistence type="predicted"/>
<comment type="caution">
    <text evidence="2">The sequence shown here is derived from an EMBL/GenBank/DDBJ whole genome shotgun (WGS) entry which is preliminary data.</text>
</comment>